<gene>
    <name evidence="7" type="ORF">SAMN02745131_03727</name>
</gene>
<sequence>MLTFTISSKMRLPDFTSPIGFLSTTLILFLIIIGRYFLVAGMFYTIFYRWYPYKWNARKINHKKYKNGQFRKEVTWSCITALIFSLSGSVTLILWQKGFTKVYLNWNDYPVWWIPLSLVLSLIVHETYYYWVHRWMHLPKVFKVVHKVHHESNITSPWTAFSFHPLEGLLQAIFLPALVMFVPLHLYVLIFQLTIMTLSSVINHLDIEIYPANFYKHPIGKWLIGASHHSLHHRQFKYNYGLYFTFWDKWKRTESPSYVPLFEEKTKVNQHAAITKTNVDIESAH</sequence>
<keyword evidence="4 5" id="KW-0472">Membrane</keyword>
<keyword evidence="2 5" id="KW-0812">Transmembrane</keyword>
<dbReference type="GO" id="GO:0016020">
    <property type="term" value="C:membrane"/>
    <property type="evidence" value="ECO:0007669"/>
    <property type="project" value="UniProtKB-SubCell"/>
</dbReference>
<dbReference type="STRING" id="1121884.SAMN02745131_03727"/>
<evidence type="ECO:0000256" key="4">
    <source>
        <dbReference type="ARBA" id="ARBA00023136"/>
    </source>
</evidence>
<proteinExistence type="predicted"/>
<evidence type="ECO:0000256" key="2">
    <source>
        <dbReference type="ARBA" id="ARBA00022692"/>
    </source>
</evidence>
<dbReference type="EMBL" id="FQUU01000021">
    <property type="protein sequence ID" value="SHF86502.1"/>
    <property type="molecule type" value="Genomic_DNA"/>
</dbReference>
<dbReference type="PANTHER" id="PTHR11863">
    <property type="entry name" value="STEROL DESATURASE"/>
    <property type="match status" value="1"/>
</dbReference>
<keyword evidence="3 5" id="KW-1133">Transmembrane helix</keyword>
<evidence type="ECO:0000256" key="5">
    <source>
        <dbReference type="SAM" id="Phobius"/>
    </source>
</evidence>
<evidence type="ECO:0000313" key="8">
    <source>
        <dbReference type="Proteomes" id="UP000184048"/>
    </source>
</evidence>
<feature type="transmembrane region" description="Helical" evidence="5">
    <location>
        <begin position="172"/>
        <end position="195"/>
    </location>
</feature>
<comment type="subcellular location">
    <subcellularLocation>
        <location evidence="1">Membrane</location>
    </subcellularLocation>
</comment>
<feature type="transmembrane region" description="Helical" evidence="5">
    <location>
        <begin position="74"/>
        <end position="95"/>
    </location>
</feature>
<dbReference type="GO" id="GO:0008610">
    <property type="term" value="P:lipid biosynthetic process"/>
    <property type="evidence" value="ECO:0007669"/>
    <property type="project" value="InterPro"/>
</dbReference>
<feature type="transmembrane region" description="Helical" evidence="5">
    <location>
        <begin position="111"/>
        <end position="131"/>
    </location>
</feature>
<accession>A0A1M5F5Y3</accession>
<organism evidence="7 8">
    <name type="scientific">Flavisolibacter ginsengisoli DSM 18119</name>
    <dbReference type="NCBI Taxonomy" id="1121884"/>
    <lineage>
        <taxon>Bacteria</taxon>
        <taxon>Pseudomonadati</taxon>
        <taxon>Bacteroidota</taxon>
        <taxon>Chitinophagia</taxon>
        <taxon>Chitinophagales</taxon>
        <taxon>Chitinophagaceae</taxon>
        <taxon>Flavisolibacter</taxon>
    </lineage>
</organism>
<keyword evidence="8" id="KW-1185">Reference proteome</keyword>
<dbReference type="Pfam" id="PF04116">
    <property type="entry name" value="FA_hydroxylase"/>
    <property type="match status" value="1"/>
</dbReference>
<dbReference type="GO" id="GO:0005506">
    <property type="term" value="F:iron ion binding"/>
    <property type="evidence" value="ECO:0007669"/>
    <property type="project" value="InterPro"/>
</dbReference>
<evidence type="ECO:0000256" key="1">
    <source>
        <dbReference type="ARBA" id="ARBA00004370"/>
    </source>
</evidence>
<name>A0A1M5F5Y3_9BACT</name>
<dbReference type="GO" id="GO:0016491">
    <property type="term" value="F:oxidoreductase activity"/>
    <property type="evidence" value="ECO:0007669"/>
    <property type="project" value="InterPro"/>
</dbReference>
<reference evidence="7 8" key="1">
    <citation type="submission" date="2016-11" db="EMBL/GenBank/DDBJ databases">
        <authorList>
            <person name="Jaros S."/>
            <person name="Januszkiewicz K."/>
            <person name="Wedrychowicz H."/>
        </authorList>
    </citation>
    <scope>NUCLEOTIDE SEQUENCE [LARGE SCALE GENOMIC DNA]</scope>
    <source>
        <strain evidence="7 8">DSM 18119</strain>
    </source>
</reference>
<dbReference type="InterPro" id="IPR050307">
    <property type="entry name" value="Sterol_Desaturase_Related"/>
</dbReference>
<feature type="domain" description="Fatty acid hydroxylase" evidence="6">
    <location>
        <begin position="119"/>
        <end position="252"/>
    </location>
</feature>
<feature type="transmembrane region" description="Helical" evidence="5">
    <location>
        <begin position="20"/>
        <end position="53"/>
    </location>
</feature>
<dbReference type="AlphaFoldDB" id="A0A1M5F5Y3"/>
<dbReference type="InterPro" id="IPR006694">
    <property type="entry name" value="Fatty_acid_hydroxylase"/>
</dbReference>
<evidence type="ECO:0000259" key="6">
    <source>
        <dbReference type="Pfam" id="PF04116"/>
    </source>
</evidence>
<evidence type="ECO:0000256" key="3">
    <source>
        <dbReference type="ARBA" id="ARBA00022989"/>
    </source>
</evidence>
<protein>
    <submittedName>
        <fullName evidence="7">Sterol desaturase/sphingolipid hydroxylase, fatty acid hydroxylase superfamily</fullName>
    </submittedName>
</protein>
<evidence type="ECO:0000313" key="7">
    <source>
        <dbReference type="EMBL" id="SHF86502.1"/>
    </source>
</evidence>
<dbReference type="Proteomes" id="UP000184048">
    <property type="component" value="Unassembled WGS sequence"/>
</dbReference>